<dbReference type="NCBIfam" id="TIGR03508">
    <property type="entry name" value="decahem_SO"/>
    <property type="match status" value="1"/>
</dbReference>
<sequence length="310" mass="33623">MKNRLLIALLISGTSLGASAAPWSNQSQQQIMDTLVEKFEQGNYSKKGADSCLMCHKKNEKVMALFNGVHGSLQGNSPMAGLQCEACHGPQGKHNRGGKEPMLDFGSQALATAQAQNSVCLSCHQDSPRMSWHASSHNLEEVACASCHQVHTGQDPILDKQQQNGVCTECHSQQKAQIHQRSSHPMKWDQMQCSDCHNPHGSQSDADLKQVTLNDTCYQCHAEKRGPKLWEHAPVMDNCANCHSPHGSVNDNLLKARAPLLCQQCHSGNVHASRPYAPGGDTGFSAGGSCLNCHSQIHGSNHPQGKALQR</sequence>
<feature type="chain" id="PRO_5011597726" evidence="2">
    <location>
        <begin position="21"/>
        <end position="310"/>
    </location>
</feature>
<evidence type="ECO:0000259" key="3">
    <source>
        <dbReference type="Pfam" id="PF09699"/>
    </source>
</evidence>
<protein>
    <submittedName>
        <fullName evidence="5">Decaheme c-type cytochrome, DmsE family</fullName>
    </submittedName>
</protein>
<dbReference type="Gene3D" id="1.10.1130.10">
    <property type="entry name" value="Flavocytochrome C3, Chain A"/>
    <property type="match status" value="1"/>
</dbReference>
<dbReference type="PANTHER" id="PTHR35038">
    <property type="entry name" value="DISSIMILATORY SULFITE REDUCTASE SIRA"/>
    <property type="match status" value="1"/>
</dbReference>
<feature type="domain" description="Cytochrome c-type protein NrfB-like" evidence="4">
    <location>
        <begin position="84"/>
        <end position="158"/>
    </location>
</feature>
<dbReference type="SUPFAM" id="SSF48695">
    <property type="entry name" value="Multiheme cytochromes"/>
    <property type="match status" value="1"/>
</dbReference>
<dbReference type="Proteomes" id="UP000199527">
    <property type="component" value="Unassembled WGS sequence"/>
</dbReference>
<evidence type="ECO:0000256" key="1">
    <source>
        <dbReference type="ARBA" id="ARBA00022729"/>
    </source>
</evidence>
<dbReference type="AlphaFoldDB" id="A0A1G8S974"/>
<accession>A0A1G8S974</accession>
<evidence type="ECO:0000259" key="4">
    <source>
        <dbReference type="Pfam" id="PF22678"/>
    </source>
</evidence>
<feature type="domain" description="Doubled CXXCH motif" evidence="3">
    <location>
        <begin position="185"/>
        <end position="225"/>
    </location>
</feature>
<dbReference type="Pfam" id="PF09699">
    <property type="entry name" value="Paired_CXXCH_1"/>
    <property type="match status" value="2"/>
</dbReference>
<organism evidence="5 6">
    <name type="scientific">Ferrimonas sediminum</name>
    <dbReference type="NCBI Taxonomy" id="718193"/>
    <lineage>
        <taxon>Bacteria</taxon>
        <taxon>Pseudomonadati</taxon>
        <taxon>Pseudomonadota</taxon>
        <taxon>Gammaproteobacteria</taxon>
        <taxon>Alteromonadales</taxon>
        <taxon>Ferrimonadaceae</taxon>
        <taxon>Ferrimonas</taxon>
    </lineage>
</organism>
<name>A0A1G8S974_9GAMM</name>
<keyword evidence="6" id="KW-1185">Reference proteome</keyword>
<dbReference type="PANTHER" id="PTHR35038:SF6">
    <property type="entry name" value="SURFACE LOCALIZED DECAHEME CYTOCHROME C LIPOPROTEIN"/>
    <property type="match status" value="1"/>
</dbReference>
<evidence type="ECO:0000313" key="6">
    <source>
        <dbReference type="Proteomes" id="UP000199527"/>
    </source>
</evidence>
<dbReference type="InterPro" id="IPR051829">
    <property type="entry name" value="Multiheme_Cytochr_ET"/>
</dbReference>
<feature type="domain" description="Doubled CXXCH motif" evidence="3">
    <location>
        <begin position="232"/>
        <end position="268"/>
    </location>
</feature>
<evidence type="ECO:0000313" key="5">
    <source>
        <dbReference type="EMBL" id="SDJ25788.1"/>
    </source>
</evidence>
<reference evidence="6" key="1">
    <citation type="submission" date="2016-10" db="EMBL/GenBank/DDBJ databases">
        <authorList>
            <person name="Varghese N."/>
            <person name="Submissions S."/>
        </authorList>
    </citation>
    <scope>NUCLEOTIDE SEQUENCE [LARGE SCALE GENOMIC DNA]</scope>
    <source>
        <strain evidence="6">DSM 23317</strain>
    </source>
</reference>
<dbReference type="Gene3D" id="3.90.10.10">
    <property type="entry name" value="Cytochrome C3"/>
    <property type="match status" value="1"/>
</dbReference>
<proteinExistence type="predicted"/>
<dbReference type="Pfam" id="PF22678">
    <property type="entry name" value="Cytochrom_c_NrfB-like"/>
    <property type="match status" value="1"/>
</dbReference>
<dbReference type="InterPro" id="IPR053875">
    <property type="entry name" value="Cytochrom_c_NrfB-like_dom"/>
</dbReference>
<feature type="signal peptide" evidence="2">
    <location>
        <begin position="1"/>
        <end position="20"/>
    </location>
</feature>
<dbReference type="RefSeq" id="WP_090365015.1">
    <property type="nucleotide sequence ID" value="NZ_FNEM01000006.1"/>
</dbReference>
<keyword evidence="1 2" id="KW-0732">Signal</keyword>
<dbReference type="InterPro" id="IPR010177">
    <property type="entry name" value="Paired_CXXCH_1"/>
</dbReference>
<dbReference type="InterPro" id="IPR036280">
    <property type="entry name" value="Multihaem_cyt_sf"/>
</dbReference>
<dbReference type="InterPro" id="IPR020015">
    <property type="entry name" value="Decahaem_cyt-c_DmsE"/>
</dbReference>
<dbReference type="OrthoDB" id="9814800at2"/>
<dbReference type="GO" id="GO:0016491">
    <property type="term" value="F:oxidoreductase activity"/>
    <property type="evidence" value="ECO:0007669"/>
    <property type="project" value="TreeGrafter"/>
</dbReference>
<evidence type="ECO:0000256" key="2">
    <source>
        <dbReference type="SAM" id="SignalP"/>
    </source>
</evidence>
<gene>
    <name evidence="5" type="ORF">SAMN04488540_106108</name>
</gene>
<dbReference type="EMBL" id="FNEM01000006">
    <property type="protein sequence ID" value="SDJ25788.1"/>
    <property type="molecule type" value="Genomic_DNA"/>
</dbReference>
<dbReference type="NCBIfam" id="TIGR01905">
    <property type="entry name" value="paired_CXXCH_1"/>
    <property type="match status" value="3"/>
</dbReference>